<evidence type="ECO:0000313" key="2">
    <source>
        <dbReference type="EMBL" id="QJA87006.1"/>
    </source>
</evidence>
<dbReference type="AlphaFoldDB" id="A0A6M3KXT7"/>
<keyword evidence="1" id="KW-1133">Transmembrane helix</keyword>
<feature type="transmembrane region" description="Helical" evidence="1">
    <location>
        <begin position="35"/>
        <end position="51"/>
    </location>
</feature>
<proteinExistence type="predicted"/>
<name>A0A6M3KXT7_9ZZZZ</name>
<feature type="transmembrane region" description="Helical" evidence="1">
    <location>
        <begin position="6"/>
        <end position="23"/>
    </location>
</feature>
<evidence type="ECO:0000256" key="1">
    <source>
        <dbReference type="SAM" id="Phobius"/>
    </source>
</evidence>
<protein>
    <submittedName>
        <fullName evidence="2">Uncharacterized protein</fullName>
    </submittedName>
</protein>
<gene>
    <name evidence="2" type="ORF">MM415B03066_0010</name>
</gene>
<keyword evidence="1" id="KW-0472">Membrane</keyword>
<reference evidence="2" key="1">
    <citation type="submission" date="2020-03" db="EMBL/GenBank/DDBJ databases">
        <title>The deep terrestrial virosphere.</title>
        <authorList>
            <person name="Holmfeldt K."/>
            <person name="Nilsson E."/>
            <person name="Simone D."/>
            <person name="Lopez-Fernandez M."/>
            <person name="Wu X."/>
            <person name="de Brujin I."/>
            <person name="Lundin D."/>
            <person name="Andersson A."/>
            <person name="Bertilsson S."/>
            <person name="Dopson M."/>
        </authorList>
    </citation>
    <scope>NUCLEOTIDE SEQUENCE</scope>
    <source>
        <strain evidence="2">MM415B03066</strain>
    </source>
</reference>
<sequence>MIWQDVVIMVSCFGFAIALIPSIKSNQKPTKSSCLLTIILLSAIAICFATLKLWLSFTAEISSIIAWGILLFQKRSLL</sequence>
<keyword evidence="1" id="KW-0812">Transmembrane</keyword>
<dbReference type="EMBL" id="MT142675">
    <property type="protein sequence ID" value="QJA87006.1"/>
    <property type="molecule type" value="Genomic_DNA"/>
</dbReference>
<organism evidence="2">
    <name type="scientific">viral metagenome</name>
    <dbReference type="NCBI Taxonomy" id="1070528"/>
    <lineage>
        <taxon>unclassified sequences</taxon>
        <taxon>metagenomes</taxon>
        <taxon>organismal metagenomes</taxon>
    </lineage>
</organism>
<accession>A0A6M3KXT7</accession>